<proteinExistence type="predicted"/>
<dbReference type="AlphaFoldDB" id="A0A9W9IU74"/>
<comment type="caution">
    <text evidence="1">The sequence shown here is derived from an EMBL/GenBank/DDBJ whole genome shotgun (WGS) entry which is preliminary data.</text>
</comment>
<keyword evidence="2" id="KW-1185">Reference proteome</keyword>
<name>A0A9W9IU74_9EURO</name>
<dbReference type="Proteomes" id="UP001150942">
    <property type="component" value="Unassembled WGS sequence"/>
</dbReference>
<protein>
    <submittedName>
        <fullName evidence="1">Uncharacterized protein</fullName>
    </submittedName>
</protein>
<dbReference type="EMBL" id="JAPQKQ010000009">
    <property type="protein sequence ID" value="KAJ5181936.1"/>
    <property type="molecule type" value="Genomic_DNA"/>
</dbReference>
<accession>A0A9W9IU74</accession>
<evidence type="ECO:0000313" key="2">
    <source>
        <dbReference type="Proteomes" id="UP001150942"/>
    </source>
</evidence>
<reference evidence="1" key="1">
    <citation type="submission" date="2022-11" db="EMBL/GenBank/DDBJ databases">
        <authorList>
            <person name="Petersen C."/>
        </authorList>
    </citation>
    <scope>NUCLEOTIDE SEQUENCE</scope>
    <source>
        <strain evidence="1">IBT 20477</strain>
    </source>
</reference>
<sequence>MVVVLRDVGTTTHIKLVVSGNELYCCLGEQNWRLLEDLAREIRFLETRPMKTTTPSDSFGKMNSTLAD</sequence>
<gene>
    <name evidence="1" type="ORF">N7449_012083</name>
</gene>
<evidence type="ECO:0000313" key="1">
    <source>
        <dbReference type="EMBL" id="KAJ5181936.1"/>
    </source>
</evidence>
<reference evidence="1" key="2">
    <citation type="journal article" date="2023" name="IMA Fungus">
        <title>Comparative genomic study of the Penicillium genus elucidates a diverse pangenome and 15 lateral gene transfer events.</title>
        <authorList>
            <person name="Petersen C."/>
            <person name="Sorensen T."/>
            <person name="Nielsen M.R."/>
            <person name="Sondergaard T.E."/>
            <person name="Sorensen J.L."/>
            <person name="Fitzpatrick D.A."/>
            <person name="Frisvad J.C."/>
            <person name="Nielsen K.L."/>
        </authorList>
    </citation>
    <scope>NUCLEOTIDE SEQUENCE</scope>
    <source>
        <strain evidence="1">IBT 20477</strain>
    </source>
</reference>
<organism evidence="1 2">
    <name type="scientific">Penicillium cf. viridicatum</name>
    <dbReference type="NCBI Taxonomy" id="2972119"/>
    <lineage>
        <taxon>Eukaryota</taxon>
        <taxon>Fungi</taxon>
        <taxon>Dikarya</taxon>
        <taxon>Ascomycota</taxon>
        <taxon>Pezizomycotina</taxon>
        <taxon>Eurotiomycetes</taxon>
        <taxon>Eurotiomycetidae</taxon>
        <taxon>Eurotiales</taxon>
        <taxon>Aspergillaceae</taxon>
        <taxon>Penicillium</taxon>
    </lineage>
</organism>